<evidence type="ECO:0000313" key="1">
    <source>
        <dbReference type="EMBL" id="MFA4805259.1"/>
    </source>
</evidence>
<name>A0ABV4T828_9EURY</name>
<proteinExistence type="predicted"/>
<dbReference type="EMBL" id="JARRIG010000007">
    <property type="protein sequence ID" value="MFA4805259.1"/>
    <property type="molecule type" value="Genomic_DNA"/>
</dbReference>
<organism evidence="1 2">
    <name type="scientific">Pyrococcus kukulkanii</name>
    <dbReference type="NCBI Taxonomy" id="1609559"/>
    <lineage>
        <taxon>Archaea</taxon>
        <taxon>Methanobacteriati</taxon>
        <taxon>Methanobacteriota</taxon>
        <taxon>Thermococci</taxon>
        <taxon>Thermococcales</taxon>
        <taxon>Thermococcaceae</taxon>
        <taxon>Pyrococcus</taxon>
    </lineage>
</organism>
<evidence type="ECO:0008006" key="3">
    <source>
        <dbReference type="Google" id="ProtNLM"/>
    </source>
</evidence>
<accession>A0ABV4T828</accession>
<gene>
    <name evidence="1" type="ORF">P8X34_11025</name>
</gene>
<dbReference type="Proteomes" id="UP001571980">
    <property type="component" value="Unassembled WGS sequence"/>
</dbReference>
<dbReference type="RefSeq" id="WP_372824747.1">
    <property type="nucleotide sequence ID" value="NZ_JARRIG010000007.1"/>
</dbReference>
<reference evidence="1 2" key="1">
    <citation type="submission" date="2023-03" db="EMBL/GenBank/DDBJ databases">
        <title>Speciation in Pyrococcus: adaptation to high temperature as a mechanism.</title>
        <authorList>
            <person name="Gu J."/>
        </authorList>
    </citation>
    <scope>NUCLEOTIDE SEQUENCE [LARGE SCALE GENOMIC DNA]</scope>
    <source>
        <strain evidence="1 2">LMOA34</strain>
    </source>
</reference>
<comment type="caution">
    <text evidence="1">The sequence shown here is derived from an EMBL/GenBank/DDBJ whole genome shotgun (WGS) entry which is preliminary data.</text>
</comment>
<sequence>MKVLDIYRRPPLHIAEGVGSGEHLLIAYSPIFKRRYALITDYYRGCTIGCRFCYYRFIEATKDFIGTGKVLRMARDAEEFIEAIELSKITGRLVIVGGGSDGAMIEKELWKIAEVFGDRLRGKLLLVLRRAPLGPGVAEQMESFDFLRYGTTITPLGPEIGTPIREELQLKGLEKFVPDPSRVSVELGPITPKNYRQLGRVVEALADMGFEAVIYRGVSVGTFNLDRKAVLKMLFEHGFITREQYEKGLASPGYYYSLKNELAEGLDGIVRRAIEDAGLRAHRYSPTFYHEEWGVPIAFNRDNRVRDFLYEKYDVENPSTARVRRALERFGYEVFDIERREKGVFEVSLDRPLTEDIAMAIGEDLRIALIGRPYVKSPTVELLVNHYIPNGVVHLPEENLRLLMEVVG</sequence>
<evidence type="ECO:0000313" key="2">
    <source>
        <dbReference type="Proteomes" id="UP001571980"/>
    </source>
</evidence>
<keyword evidence="2" id="KW-1185">Reference proteome</keyword>
<protein>
    <recommendedName>
        <fullName evidence="3">Radical SAM core domain-containing protein</fullName>
    </recommendedName>
</protein>